<organism evidence="1">
    <name type="scientific">Trepomonas sp. PC1</name>
    <dbReference type="NCBI Taxonomy" id="1076344"/>
    <lineage>
        <taxon>Eukaryota</taxon>
        <taxon>Metamonada</taxon>
        <taxon>Diplomonadida</taxon>
        <taxon>Hexamitidae</taxon>
        <taxon>Hexamitinae</taxon>
        <taxon>Trepomonas</taxon>
    </lineage>
</organism>
<dbReference type="EMBL" id="GDID01004131">
    <property type="protein sequence ID" value="JAP92475.1"/>
    <property type="molecule type" value="Transcribed_RNA"/>
</dbReference>
<name>A0A146K9R6_9EUKA</name>
<dbReference type="AlphaFoldDB" id="A0A146K9R6"/>
<reference evidence="1" key="1">
    <citation type="submission" date="2015-07" db="EMBL/GenBank/DDBJ databases">
        <title>Adaptation to a free-living lifestyle via gene acquisitions in the diplomonad Trepomonas sp. PC1.</title>
        <authorList>
            <person name="Xu F."/>
            <person name="Jerlstrom-Hultqvist J."/>
            <person name="Kolisko M."/>
            <person name="Simpson A.G.B."/>
            <person name="Roger A.J."/>
            <person name="Svard S.G."/>
            <person name="Andersson J.O."/>
        </authorList>
    </citation>
    <scope>NUCLEOTIDE SEQUENCE</scope>
    <source>
        <strain evidence="1">PC1</strain>
    </source>
</reference>
<protein>
    <submittedName>
        <fullName evidence="1">Uncharacterized protein</fullName>
    </submittedName>
</protein>
<evidence type="ECO:0000313" key="1">
    <source>
        <dbReference type="EMBL" id="JAP92475.1"/>
    </source>
</evidence>
<gene>
    <name evidence="1" type="ORF">TPC1_15571</name>
</gene>
<sequence>QEWEIPISKIIIYPQNIQKIENGQRFLSPWFEKATNSWTSIFYPCQAVEVFKDKNDQNNMVVKVKFDGDPRFTFVNSSWLISPNYFQ</sequence>
<feature type="non-terminal residue" evidence="1">
    <location>
        <position position="1"/>
    </location>
</feature>
<proteinExistence type="predicted"/>
<accession>A0A146K9R6</accession>